<proteinExistence type="predicted"/>
<accession>A0ACC2WBS5</accession>
<dbReference type="EMBL" id="JASBWR010000019">
    <property type="protein sequence ID" value="KAJ9108555.1"/>
    <property type="molecule type" value="Genomic_DNA"/>
</dbReference>
<organism evidence="1 2">
    <name type="scientific">Naganishia cerealis</name>
    <dbReference type="NCBI Taxonomy" id="610337"/>
    <lineage>
        <taxon>Eukaryota</taxon>
        <taxon>Fungi</taxon>
        <taxon>Dikarya</taxon>
        <taxon>Basidiomycota</taxon>
        <taxon>Agaricomycotina</taxon>
        <taxon>Tremellomycetes</taxon>
        <taxon>Filobasidiales</taxon>
        <taxon>Filobasidiaceae</taxon>
        <taxon>Naganishia</taxon>
    </lineage>
</organism>
<protein>
    <submittedName>
        <fullName evidence="1">Uncharacterized protein</fullName>
    </submittedName>
</protein>
<name>A0ACC2WBS5_9TREE</name>
<comment type="caution">
    <text evidence="1">The sequence shown here is derived from an EMBL/GenBank/DDBJ whole genome shotgun (WGS) entry which is preliminary data.</text>
</comment>
<reference evidence="1" key="1">
    <citation type="submission" date="2023-04" db="EMBL/GenBank/DDBJ databases">
        <title>Draft Genome sequencing of Naganishia species isolated from polar environments using Oxford Nanopore Technology.</title>
        <authorList>
            <person name="Leo P."/>
            <person name="Venkateswaran K."/>
        </authorList>
    </citation>
    <scope>NUCLEOTIDE SEQUENCE</scope>
    <source>
        <strain evidence="1">MNA-CCFEE 5261</strain>
    </source>
</reference>
<dbReference type="Proteomes" id="UP001241377">
    <property type="component" value="Unassembled WGS sequence"/>
</dbReference>
<keyword evidence="2" id="KW-1185">Reference proteome</keyword>
<gene>
    <name evidence="1" type="ORF">QFC19_002271</name>
</gene>
<evidence type="ECO:0000313" key="1">
    <source>
        <dbReference type="EMBL" id="KAJ9108555.1"/>
    </source>
</evidence>
<evidence type="ECO:0000313" key="2">
    <source>
        <dbReference type="Proteomes" id="UP001241377"/>
    </source>
</evidence>
<sequence length="74" mass="7786">MSYVIAGRAIKNEYLALGTILSTAAIAAVSMSGDKKAPAPVEQQNNIEASSSEEADFIKNFVAEAEKEGSADKH</sequence>